<name>A0ABT6M9W8_9NOCA</name>
<gene>
    <name evidence="1" type="ORF">M2280_002248</name>
</gene>
<reference evidence="1 2" key="1">
    <citation type="submission" date="2023-04" db="EMBL/GenBank/DDBJ databases">
        <title>Forest soil microbial communities from Buena Vista Peninsula, Colon Province, Panama.</title>
        <authorList>
            <person name="Bouskill N."/>
        </authorList>
    </citation>
    <scope>NUCLEOTIDE SEQUENCE [LARGE SCALE GENOMIC DNA]</scope>
    <source>
        <strain evidence="1 2">CFH S0262</strain>
    </source>
</reference>
<proteinExistence type="predicted"/>
<organism evidence="1 2">
    <name type="scientific">Prescottella agglutinans</name>
    <dbReference type="NCBI Taxonomy" id="1644129"/>
    <lineage>
        <taxon>Bacteria</taxon>
        <taxon>Bacillati</taxon>
        <taxon>Actinomycetota</taxon>
        <taxon>Actinomycetes</taxon>
        <taxon>Mycobacteriales</taxon>
        <taxon>Nocardiaceae</taxon>
        <taxon>Prescottella</taxon>
    </lineage>
</organism>
<comment type="caution">
    <text evidence="1">The sequence shown here is derived from an EMBL/GenBank/DDBJ whole genome shotgun (WGS) entry which is preliminary data.</text>
</comment>
<dbReference type="EMBL" id="JARXVC010000004">
    <property type="protein sequence ID" value="MDH6281035.1"/>
    <property type="molecule type" value="Genomic_DNA"/>
</dbReference>
<evidence type="ECO:0000313" key="2">
    <source>
        <dbReference type="Proteomes" id="UP001160334"/>
    </source>
</evidence>
<protein>
    <submittedName>
        <fullName evidence="1">Uncharacterized protein</fullName>
    </submittedName>
</protein>
<dbReference type="RefSeq" id="WP_280760359.1">
    <property type="nucleotide sequence ID" value="NZ_JARXVC010000004.1"/>
</dbReference>
<evidence type="ECO:0000313" key="1">
    <source>
        <dbReference type="EMBL" id="MDH6281035.1"/>
    </source>
</evidence>
<keyword evidence="2" id="KW-1185">Reference proteome</keyword>
<dbReference type="Proteomes" id="UP001160334">
    <property type="component" value="Unassembled WGS sequence"/>
</dbReference>
<accession>A0ABT6M9W8</accession>
<sequence length="77" mass="8387">MAAEPIRTSKGRNVVRIVWLPGSDSLEGTCHCGATRVADDPIELWNWLLGHPIDHTAGSPKSEKATPYILPRVLVNA</sequence>